<accession>A0A7N0TBI7</accession>
<feature type="transmembrane region" description="Helical" evidence="1">
    <location>
        <begin position="261"/>
        <end position="280"/>
    </location>
</feature>
<reference evidence="2" key="1">
    <citation type="submission" date="2021-01" db="UniProtKB">
        <authorList>
            <consortium name="EnsemblPlants"/>
        </authorList>
    </citation>
    <scope>IDENTIFICATION</scope>
</reference>
<evidence type="ECO:0000313" key="3">
    <source>
        <dbReference type="Proteomes" id="UP000594263"/>
    </source>
</evidence>
<dbReference type="Pfam" id="PF03350">
    <property type="entry name" value="UPF0114"/>
    <property type="match status" value="1"/>
</dbReference>
<keyword evidence="1" id="KW-0812">Transmembrane</keyword>
<evidence type="ECO:0000256" key="1">
    <source>
        <dbReference type="SAM" id="Phobius"/>
    </source>
</evidence>
<dbReference type="Gramene" id="Kaladp0031s0171.1.v1.1">
    <property type="protein sequence ID" value="Kaladp0031s0171.1.v1.1"/>
    <property type="gene ID" value="Kaladp0031s0171.v1.1"/>
</dbReference>
<protein>
    <submittedName>
        <fullName evidence="2">Uncharacterized protein</fullName>
    </submittedName>
</protein>
<keyword evidence="1" id="KW-0472">Membrane</keyword>
<organism evidence="2 3">
    <name type="scientific">Kalanchoe fedtschenkoi</name>
    <name type="common">Lavender scallops</name>
    <name type="synonym">South American air plant</name>
    <dbReference type="NCBI Taxonomy" id="63787"/>
    <lineage>
        <taxon>Eukaryota</taxon>
        <taxon>Viridiplantae</taxon>
        <taxon>Streptophyta</taxon>
        <taxon>Embryophyta</taxon>
        <taxon>Tracheophyta</taxon>
        <taxon>Spermatophyta</taxon>
        <taxon>Magnoliopsida</taxon>
        <taxon>eudicotyledons</taxon>
        <taxon>Gunneridae</taxon>
        <taxon>Pentapetalae</taxon>
        <taxon>Saxifragales</taxon>
        <taxon>Crassulaceae</taxon>
        <taxon>Kalanchoe</taxon>
    </lineage>
</organism>
<name>A0A7N0TBI7_KALFE</name>
<dbReference type="Proteomes" id="UP000594263">
    <property type="component" value="Unplaced"/>
</dbReference>
<dbReference type="OMA" id="QMFIERG"/>
<keyword evidence="1" id="KW-1133">Transmembrane helix</keyword>
<feature type="transmembrane region" description="Helical" evidence="1">
    <location>
        <begin position="169"/>
        <end position="193"/>
    </location>
</feature>
<dbReference type="PANTHER" id="PTHR31721">
    <property type="entry name" value="OS06G0710300 PROTEIN"/>
    <property type="match status" value="1"/>
</dbReference>
<feature type="transmembrane region" description="Helical" evidence="1">
    <location>
        <begin position="121"/>
        <end position="149"/>
    </location>
</feature>
<dbReference type="AlphaFoldDB" id="A0A7N0TBI7"/>
<evidence type="ECO:0000313" key="2">
    <source>
        <dbReference type="EnsemblPlants" id="Kaladp0031s0171.1.v1.1"/>
    </source>
</evidence>
<keyword evidence="3" id="KW-1185">Reference proteome</keyword>
<dbReference type="PANTHER" id="PTHR31721:SF3">
    <property type="entry name" value="EXPRESSED PROTEIN"/>
    <property type="match status" value="1"/>
</dbReference>
<dbReference type="EnsemblPlants" id="Kaladp0031s0171.1.v1.1">
    <property type="protein sequence ID" value="Kaladp0031s0171.1.v1.1"/>
    <property type="gene ID" value="Kaladp0031s0171.v1.1"/>
</dbReference>
<proteinExistence type="predicted"/>
<sequence length="290" mass="31236">MALTGKLCRPSRLVSGGVSGLGNGLAGRRARRVGFRILSEMEMEVGGGRGGTRKEAAAVRAVAMRKESAAVAEDAVDGGAGEMGFELRKLCCAVLNVGLKWRWWKINVQMFIEKGIMDCRFFTLLAVGGSVLGSVLCFLEGCVAIVQSYVQYFHNMVHRSDQGHVIELLIEAIGMFLVGTAMLMFGMGLYAMFVGSKHVKEGALHLPRSNLFGLFRFRALPAWAQMHSISEAKSKMGHAIMMILQVGVLEKLKNVPVVSGLDLACFAGVVLLSSACIFILSKLSCGDATN</sequence>
<dbReference type="InterPro" id="IPR005134">
    <property type="entry name" value="UPF0114"/>
</dbReference>